<feature type="domain" description="DUF6377" evidence="3">
    <location>
        <begin position="257"/>
        <end position="496"/>
    </location>
</feature>
<feature type="signal peptide" evidence="2">
    <location>
        <begin position="1"/>
        <end position="19"/>
    </location>
</feature>
<keyword evidence="1" id="KW-0812">Transmembrane</keyword>
<accession>H8KNG1</accession>
<dbReference type="SUPFAM" id="SSF48452">
    <property type="entry name" value="TPR-like"/>
    <property type="match status" value="1"/>
</dbReference>
<evidence type="ECO:0000313" key="5">
    <source>
        <dbReference type="Proteomes" id="UP000007590"/>
    </source>
</evidence>
<keyword evidence="2" id="KW-0732">Signal</keyword>
<evidence type="ECO:0000313" key="4">
    <source>
        <dbReference type="EMBL" id="AFD07959.1"/>
    </source>
</evidence>
<dbReference type="eggNOG" id="COG2197">
    <property type="taxonomic scope" value="Bacteria"/>
</dbReference>
<dbReference type="Gene3D" id="1.25.40.10">
    <property type="entry name" value="Tetratricopeptide repeat domain"/>
    <property type="match status" value="1"/>
</dbReference>
<protein>
    <recommendedName>
        <fullName evidence="3">DUF6377 domain-containing protein</fullName>
    </recommendedName>
</protein>
<organism evidence="4 5">
    <name type="scientific">Solitalea canadensis (strain ATCC 29591 / DSM 3403 / JCM 21819 / LMG 8368 / NBRC 15130 / NCIMB 12057 / USAM 9D)</name>
    <name type="common">Flexibacter canadensis</name>
    <dbReference type="NCBI Taxonomy" id="929556"/>
    <lineage>
        <taxon>Bacteria</taxon>
        <taxon>Pseudomonadati</taxon>
        <taxon>Bacteroidota</taxon>
        <taxon>Sphingobacteriia</taxon>
        <taxon>Sphingobacteriales</taxon>
        <taxon>Sphingobacteriaceae</taxon>
        <taxon>Solitalea</taxon>
    </lineage>
</organism>
<dbReference type="AlphaFoldDB" id="H8KNG1"/>
<dbReference type="HOGENOM" id="CLU_037195_0_0_10"/>
<keyword evidence="1" id="KW-0472">Membrane</keyword>
<keyword evidence="5" id="KW-1185">Reference proteome</keyword>
<feature type="transmembrane region" description="Helical" evidence="1">
    <location>
        <begin position="329"/>
        <end position="351"/>
    </location>
</feature>
<dbReference type="Pfam" id="PF19904">
    <property type="entry name" value="DUF6377"/>
    <property type="match status" value="1"/>
</dbReference>
<dbReference type="STRING" id="929556.Solca_2940"/>
<dbReference type="KEGG" id="scn:Solca_2940"/>
<name>H8KNG1_SOLCM</name>
<dbReference type="InterPro" id="IPR011990">
    <property type="entry name" value="TPR-like_helical_dom_sf"/>
</dbReference>
<proteinExistence type="predicted"/>
<evidence type="ECO:0000256" key="1">
    <source>
        <dbReference type="SAM" id="Phobius"/>
    </source>
</evidence>
<keyword evidence="1" id="KW-1133">Transmembrane helix</keyword>
<feature type="chain" id="PRO_5003613723" description="DUF6377 domain-containing protein" evidence="2">
    <location>
        <begin position="20"/>
        <end position="534"/>
    </location>
</feature>
<evidence type="ECO:0000259" key="3">
    <source>
        <dbReference type="Pfam" id="PF19904"/>
    </source>
</evidence>
<dbReference type="RefSeq" id="WP_014681186.1">
    <property type="nucleotide sequence ID" value="NC_017770.1"/>
</dbReference>
<evidence type="ECO:0000256" key="2">
    <source>
        <dbReference type="SAM" id="SignalP"/>
    </source>
</evidence>
<dbReference type="Proteomes" id="UP000007590">
    <property type="component" value="Chromosome"/>
</dbReference>
<reference evidence="4" key="1">
    <citation type="submission" date="2012-02" db="EMBL/GenBank/DDBJ databases">
        <title>The complete genome of Solitalea canadensis DSM 3403.</title>
        <authorList>
            <consortium name="US DOE Joint Genome Institute (JGI-PGF)"/>
            <person name="Lucas S."/>
            <person name="Copeland A."/>
            <person name="Lapidus A."/>
            <person name="Glavina del Rio T."/>
            <person name="Dalin E."/>
            <person name="Tice H."/>
            <person name="Bruce D."/>
            <person name="Goodwin L."/>
            <person name="Pitluck S."/>
            <person name="Peters L."/>
            <person name="Ovchinnikova G."/>
            <person name="Lu M."/>
            <person name="Kyrpides N."/>
            <person name="Mavromatis K."/>
            <person name="Ivanova N."/>
            <person name="Brettin T."/>
            <person name="Detter J.C."/>
            <person name="Han C."/>
            <person name="Larimer F."/>
            <person name="Land M."/>
            <person name="Hauser L."/>
            <person name="Markowitz V."/>
            <person name="Cheng J.-F."/>
            <person name="Hugenholtz P."/>
            <person name="Woyke T."/>
            <person name="Wu D."/>
            <person name="Spring S."/>
            <person name="Schroeder M."/>
            <person name="Kopitz M."/>
            <person name="Brambilla E."/>
            <person name="Klenk H.-P."/>
            <person name="Eisen J.A."/>
        </authorList>
    </citation>
    <scope>NUCLEOTIDE SEQUENCE</scope>
    <source>
        <strain evidence="4">DSM 3403</strain>
    </source>
</reference>
<dbReference type="EMBL" id="CP003349">
    <property type="protein sequence ID" value="AFD07959.1"/>
    <property type="molecule type" value="Genomic_DNA"/>
</dbReference>
<sequence>MKHLFTFFALLFSCNLIFANGVPDSTLIKLDAAIDNHQFYEDQKIKQLKVLKERAQRSEKLSLEQQYKLYSALYDEYRSYSYDSSFVYINKLRAIADKLNDPVKQEAVKIKLGFILLSSGMFKEGFDTLRVVKTKLLPTPLKQEFFSLMGASYYNLGDYNKDNFYTAKYNQLGSRYIDSALAISDPNSYEYLSSQALKFLKENKTDSSLKQFQTVLENFKLSKHQYAIVTSTLSDIYIRKGETDQAIQLLAEAAIADIQSSTKETTAILILANLLYQKGDVKRAYDYIKYASEDAAFYGARQRKIQVSAIMPIIAGEKLNSIEAQKRALILYSSIITLLSLLVIGFVVIIFKQVKKLKEAEKTIKASNTSLQAMNHLLMEAEKIKEEYIGYSFHINSKYIDKIERFKKNIDQNLTARKFDEIKLHVNRIDPKKEREELYHGFDKVFLRLFPHFITDFNSLFKDDDQIKLSGIELLNTELRIFALIRLGITDNEKIAQILDFSVNTIYSYKTRIKNRSLVPNEAFEDRIMAIKAI</sequence>
<dbReference type="InterPro" id="IPR045957">
    <property type="entry name" value="DUF6377"/>
</dbReference>
<gene>
    <name evidence="4" type="ordered locus">Solca_2940</name>
</gene>